<evidence type="ECO:0000256" key="13">
    <source>
        <dbReference type="SAM" id="Phobius"/>
    </source>
</evidence>
<evidence type="ECO:0000259" key="14">
    <source>
        <dbReference type="Pfam" id="PF00122"/>
    </source>
</evidence>
<evidence type="ECO:0000256" key="3">
    <source>
        <dbReference type="ARBA" id="ARBA00022553"/>
    </source>
</evidence>
<dbReference type="Pfam" id="PF13246">
    <property type="entry name" value="Cation_ATPase"/>
    <property type="match status" value="1"/>
</dbReference>
<dbReference type="InterPro" id="IPR006544">
    <property type="entry name" value="P-type_TPase_V"/>
</dbReference>
<dbReference type="SFLD" id="SFLDG00002">
    <property type="entry name" value="C1.7:_P-type_atpase_like"/>
    <property type="match status" value="1"/>
</dbReference>
<dbReference type="InterPro" id="IPR001757">
    <property type="entry name" value="P_typ_ATPase"/>
</dbReference>
<comment type="subcellular location">
    <subcellularLocation>
        <location evidence="1">Membrane</location>
        <topology evidence="1">Multi-pass membrane protein</topology>
    </subcellularLocation>
</comment>
<dbReference type="SUPFAM" id="SSF81653">
    <property type="entry name" value="Calcium ATPase, transduction domain A"/>
    <property type="match status" value="1"/>
</dbReference>
<dbReference type="GO" id="GO:0016020">
    <property type="term" value="C:membrane"/>
    <property type="evidence" value="ECO:0007669"/>
    <property type="project" value="UniProtKB-SubCell"/>
</dbReference>
<evidence type="ECO:0000313" key="16">
    <source>
        <dbReference type="Proteomes" id="UP000785679"/>
    </source>
</evidence>
<dbReference type="SUPFAM" id="SSF81665">
    <property type="entry name" value="Calcium ATPase, transmembrane domain M"/>
    <property type="match status" value="1"/>
</dbReference>
<dbReference type="SFLD" id="SFLDF00027">
    <property type="entry name" value="p-type_atpase"/>
    <property type="match status" value="1"/>
</dbReference>
<feature type="transmembrane region" description="Helical" evidence="13">
    <location>
        <begin position="1037"/>
        <end position="1056"/>
    </location>
</feature>
<feature type="transmembrane region" description="Helical" evidence="13">
    <location>
        <begin position="954"/>
        <end position="979"/>
    </location>
</feature>
<dbReference type="FunFam" id="1.20.1110.10:FF:000023">
    <property type="entry name" value="Cation-transporting ATPase"/>
    <property type="match status" value="1"/>
</dbReference>
<dbReference type="Gene3D" id="3.40.1110.10">
    <property type="entry name" value="Calcium-transporting ATPase, cytoplasmic domain N"/>
    <property type="match status" value="1"/>
</dbReference>
<dbReference type="SUPFAM" id="SSF56784">
    <property type="entry name" value="HAD-like"/>
    <property type="match status" value="1"/>
</dbReference>
<dbReference type="Gene3D" id="2.70.150.10">
    <property type="entry name" value="Calcium-transporting ATPase, cytoplasmic transduction domain A"/>
    <property type="match status" value="1"/>
</dbReference>
<dbReference type="InterPro" id="IPR023214">
    <property type="entry name" value="HAD_sf"/>
</dbReference>
<dbReference type="InterPro" id="IPR023299">
    <property type="entry name" value="ATPase_P-typ_cyto_dom_N"/>
</dbReference>
<evidence type="ECO:0000256" key="9">
    <source>
        <dbReference type="ARBA" id="ARBA00022967"/>
    </source>
</evidence>
<dbReference type="Gene3D" id="3.40.50.1000">
    <property type="entry name" value="HAD superfamily/HAD-like"/>
    <property type="match status" value="1"/>
</dbReference>
<dbReference type="GO" id="GO:0016887">
    <property type="term" value="F:ATP hydrolysis activity"/>
    <property type="evidence" value="ECO:0007669"/>
    <property type="project" value="InterPro"/>
</dbReference>
<dbReference type="GO" id="GO:0005524">
    <property type="term" value="F:ATP binding"/>
    <property type="evidence" value="ECO:0007669"/>
    <property type="project" value="UniProtKB-KW"/>
</dbReference>
<evidence type="ECO:0000256" key="1">
    <source>
        <dbReference type="ARBA" id="ARBA00004141"/>
    </source>
</evidence>
<evidence type="ECO:0000256" key="8">
    <source>
        <dbReference type="ARBA" id="ARBA00022842"/>
    </source>
</evidence>
<feature type="transmembrane region" description="Helical" evidence="13">
    <location>
        <begin position="331"/>
        <end position="354"/>
    </location>
</feature>
<dbReference type="PROSITE" id="PS01229">
    <property type="entry name" value="COF_2"/>
    <property type="match status" value="1"/>
</dbReference>
<reference evidence="15" key="1">
    <citation type="submission" date="2019-06" db="EMBL/GenBank/DDBJ databases">
        <authorList>
            <person name="Zheng W."/>
        </authorList>
    </citation>
    <scope>NUCLEOTIDE SEQUENCE</scope>
    <source>
        <strain evidence="15">QDHG01</strain>
    </source>
</reference>
<evidence type="ECO:0000313" key="15">
    <source>
        <dbReference type="EMBL" id="TNV86374.1"/>
    </source>
</evidence>
<keyword evidence="5" id="KW-0479">Metal-binding</keyword>
<feature type="domain" description="P-type ATPase A" evidence="14">
    <location>
        <begin position="202"/>
        <end position="316"/>
    </location>
</feature>
<keyword evidence="7" id="KW-0067">ATP-binding</keyword>
<dbReference type="PROSITE" id="PS00154">
    <property type="entry name" value="ATPASE_E1_E2"/>
    <property type="match status" value="1"/>
</dbReference>
<dbReference type="InterPro" id="IPR059000">
    <property type="entry name" value="ATPase_P-type_domA"/>
</dbReference>
<feature type="transmembrane region" description="Helical" evidence="13">
    <location>
        <begin position="374"/>
        <end position="392"/>
    </location>
</feature>
<dbReference type="InterPro" id="IPR023298">
    <property type="entry name" value="ATPase_P-typ_TM_dom_sf"/>
</dbReference>
<keyword evidence="9" id="KW-1278">Translocase</keyword>
<gene>
    <name evidence="15" type="ORF">FGO68_gene16833</name>
</gene>
<evidence type="ECO:0000256" key="7">
    <source>
        <dbReference type="ARBA" id="ARBA00022840"/>
    </source>
</evidence>
<protein>
    <recommendedName>
        <fullName evidence="14">P-type ATPase A domain-containing protein</fullName>
    </recommendedName>
</protein>
<evidence type="ECO:0000256" key="11">
    <source>
        <dbReference type="ARBA" id="ARBA00023136"/>
    </source>
</evidence>
<accession>A0A8J8T8N7</accession>
<dbReference type="Proteomes" id="UP000785679">
    <property type="component" value="Unassembled WGS sequence"/>
</dbReference>
<name>A0A8J8T8N7_HALGN</name>
<proteinExistence type="inferred from homology"/>
<dbReference type="GO" id="GO:0046872">
    <property type="term" value="F:metal ion binding"/>
    <property type="evidence" value="ECO:0007669"/>
    <property type="project" value="UniProtKB-KW"/>
</dbReference>
<keyword evidence="8" id="KW-0460">Magnesium</keyword>
<dbReference type="InterPro" id="IPR008250">
    <property type="entry name" value="ATPase_P-typ_transduc_dom_A_sf"/>
</dbReference>
<feature type="transmembrane region" description="Helical" evidence="13">
    <location>
        <begin position="1076"/>
        <end position="1094"/>
    </location>
</feature>
<dbReference type="NCBIfam" id="TIGR01657">
    <property type="entry name" value="P-ATPase-V"/>
    <property type="match status" value="1"/>
</dbReference>
<dbReference type="NCBIfam" id="TIGR01494">
    <property type="entry name" value="ATPase_P-type"/>
    <property type="match status" value="2"/>
</dbReference>
<dbReference type="PANTHER" id="PTHR45630:SF8">
    <property type="entry name" value="CATION-TRANSPORTING ATPASE"/>
    <property type="match status" value="1"/>
</dbReference>
<dbReference type="PRINTS" id="PR00119">
    <property type="entry name" value="CATATPASE"/>
</dbReference>
<keyword evidence="6" id="KW-0547">Nucleotide-binding</keyword>
<dbReference type="GO" id="GO:0019829">
    <property type="term" value="F:ATPase-coupled monoatomic cation transmembrane transporter activity"/>
    <property type="evidence" value="ECO:0007669"/>
    <property type="project" value="TreeGrafter"/>
</dbReference>
<feature type="transmembrane region" description="Helical" evidence="13">
    <location>
        <begin position="165"/>
        <end position="186"/>
    </location>
</feature>
<dbReference type="InterPro" id="IPR044492">
    <property type="entry name" value="P_typ_ATPase_HD_dom"/>
</dbReference>
<dbReference type="InterPro" id="IPR036412">
    <property type="entry name" value="HAD-like_sf"/>
</dbReference>
<keyword evidence="11 13" id="KW-0472">Membrane</keyword>
<comment type="similarity">
    <text evidence="2">Belongs to the cation transport ATPase (P-type) (TC 3.A.3) family. Type V subfamily.</text>
</comment>
<evidence type="ECO:0000256" key="6">
    <source>
        <dbReference type="ARBA" id="ARBA00022741"/>
    </source>
</evidence>
<evidence type="ECO:0000256" key="5">
    <source>
        <dbReference type="ARBA" id="ARBA00022723"/>
    </source>
</evidence>
<comment type="catalytic activity">
    <reaction evidence="12">
        <text>ATP + H2O = ADP + phosphate + H(+)</text>
        <dbReference type="Rhea" id="RHEA:13065"/>
        <dbReference type="ChEBI" id="CHEBI:15377"/>
        <dbReference type="ChEBI" id="CHEBI:15378"/>
        <dbReference type="ChEBI" id="CHEBI:30616"/>
        <dbReference type="ChEBI" id="CHEBI:43474"/>
        <dbReference type="ChEBI" id="CHEBI:456216"/>
    </reaction>
</comment>
<evidence type="ECO:0000256" key="4">
    <source>
        <dbReference type="ARBA" id="ARBA00022692"/>
    </source>
</evidence>
<evidence type="ECO:0000256" key="10">
    <source>
        <dbReference type="ARBA" id="ARBA00022989"/>
    </source>
</evidence>
<keyword evidence="4 13" id="KW-0812">Transmembrane</keyword>
<dbReference type="FunFam" id="3.40.50.1000:FF:000068">
    <property type="entry name" value="Cation-transporting ATPase"/>
    <property type="match status" value="1"/>
</dbReference>
<dbReference type="GO" id="GO:0140358">
    <property type="term" value="F:P-type transmembrane transporter activity"/>
    <property type="evidence" value="ECO:0007669"/>
    <property type="project" value="InterPro"/>
</dbReference>
<dbReference type="SUPFAM" id="SSF81660">
    <property type="entry name" value="Metal cation-transporting ATPase, ATP-binding domain N"/>
    <property type="match status" value="1"/>
</dbReference>
<dbReference type="AlphaFoldDB" id="A0A8J8T8N7"/>
<keyword evidence="10 13" id="KW-1133">Transmembrane helix</keyword>
<keyword evidence="3" id="KW-0597">Phosphoprotein</keyword>
<dbReference type="SFLD" id="SFLDS00003">
    <property type="entry name" value="Haloacid_Dehalogenase"/>
    <property type="match status" value="1"/>
</dbReference>
<sequence length="1185" mass="134490">MLYWMPNLRAKFFYRRVASVHQATHLVITGTKENVEIVPVQNQQAKIQQIQNVNNSVFSTEKPLLMFEYRFIRFQYHNDRQIFEPIVFNASLPYNTIHETLAGGTSTQTENAHKNYHVQKIRYGVCDILIPIDSLPKLLLKEVLNPFYLFQIFSFSWWYWEVYYYFASCLLFLSVTSLVIALWDTISNLKSVQKQAQYSCPVIVLRDGQAMEIDSSDLVPGDVIEIPHSGIIPCDIILTRGTCVMNESMLTGESIPAIKNSIPITSEVYDRVKDAKYTLYGGTRVVQTRKSGGSDEALGIVIRTGFLTTKGSLIRDILYPRPNRFSFYRDSLLYIIIFGVLAVIGWALSLQALIDLGFEPVEIVQKTGDLVTIAVPPTLPAAMTIGTTFSLWRLKKKLIYCISPPRMNVSGRVNVMVLDKTGTLTEDGLQVYGYKSLRGADNNHGGVIEFDRFHEQFSYLMPLEISQDWWQSSAAYDKSKNKISTKLLEAMATCHQITYVKSELVGDPLDVRMFQATRWQLREDPISLKPSGEEIPLQKINPQVYDDKQATGKHNQVVPDSSRGKQSSSDFISILRRFDFDSKLQRMSVISRNYLDSQSPYNFFVKGSPEKIKELSVKSCIPEDFDSQLEEYTQRGYRVIALAYKPAPKQLSYQQLMVIPRDEVERDLTFLGFLIMQNKLKPVTIKAIKELNDADVRTIMATGDNMLTAISVGRKCGIITENQVVYLGDVVGDNELLAWKVAKDSDEALNEHDTIGQDYGSLMPWESQKDLTDSDIAIAVTGKFFNKLLVDPSLLAIKQQVLLKGQIFARMTPDDKAKLVSELQNFLVLDIGMCGDGANDCNALKTADTGISLSDSEASIAAPFTSKIQDISCVPELLKEGRSALTTSFQIFKYMGLYAMIQFMTVVLLYQQGSNLSDFEFLWEDLAIAMPLCFCMGATPPSDTLSKLLPEDSLLGIPTVISVMGSTVIQLAVQLALFFPTKTNPWNERAEIDPEDRTANWPSDTNTVLFQISNFQLIMTSVAFSVSFPFRKPMYHNLPFCFFALSLTFFAFFWIVLNEVYWVEEMFYTMQIPQTFRYWTLMIVFGNSLLTYFFEKIVVYALQVCNYRRLQNKRLARIEDQVVVAKSALRQYKGQSKAAKTLDLNDTQNVTEVRGNKAIGIINKDEQHEINEDMDEKSRPGKIRH</sequence>
<evidence type="ECO:0000256" key="12">
    <source>
        <dbReference type="ARBA" id="ARBA00049360"/>
    </source>
</evidence>
<dbReference type="PANTHER" id="PTHR45630">
    <property type="entry name" value="CATION-TRANSPORTING ATPASE-RELATED"/>
    <property type="match status" value="1"/>
</dbReference>
<dbReference type="OrthoDB" id="425043at2759"/>
<evidence type="ECO:0000256" key="2">
    <source>
        <dbReference type="ARBA" id="ARBA00006000"/>
    </source>
</evidence>
<organism evidence="15 16">
    <name type="scientific">Halteria grandinella</name>
    <dbReference type="NCBI Taxonomy" id="5974"/>
    <lineage>
        <taxon>Eukaryota</taxon>
        <taxon>Sar</taxon>
        <taxon>Alveolata</taxon>
        <taxon>Ciliophora</taxon>
        <taxon>Intramacronucleata</taxon>
        <taxon>Spirotrichea</taxon>
        <taxon>Stichotrichia</taxon>
        <taxon>Sporadotrichida</taxon>
        <taxon>Halteriidae</taxon>
        <taxon>Halteria</taxon>
    </lineage>
</organism>
<dbReference type="EMBL" id="RRYP01001128">
    <property type="protein sequence ID" value="TNV86374.1"/>
    <property type="molecule type" value="Genomic_DNA"/>
</dbReference>
<keyword evidence="16" id="KW-1185">Reference proteome</keyword>
<feature type="transmembrane region" description="Helical" evidence="13">
    <location>
        <begin position="891"/>
        <end position="910"/>
    </location>
</feature>
<comment type="caution">
    <text evidence="15">The sequence shown here is derived from an EMBL/GenBank/DDBJ whole genome shotgun (WGS) entry which is preliminary data.</text>
</comment>
<dbReference type="Pfam" id="PF00122">
    <property type="entry name" value="E1-E2_ATPase"/>
    <property type="match status" value="1"/>
</dbReference>
<dbReference type="InterPro" id="IPR018303">
    <property type="entry name" value="ATPase_P-typ_P_site"/>
</dbReference>